<keyword evidence="2 6" id="KW-0812">Transmembrane</keyword>
<evidence type="ECO:0000256" key="4">
    <source>
        <dbReference type="ARBA" id="ARBA00023136"/>
    </source>
</evidence>
<protein>
    <recommendedName>
        <fullName evidence="7">Ion transport domain-containing protein</fullName>
    </recommendedName>
</protein>
<evidence type="ECO:0000256" key="6">
    <source>
        <dbReference type="SAM" id="Phobius"/>
    </source>
</evidence>
<proteinExistence type="predicted"/>
<evidence type="ECO:0000256" key="2">
    <source>
        <dbReference type="ARBA" id="ARBA00022692"/>
    </source>
</evidence>
<dbReference type="InterPro" id="IPR005821">
    <property type="entry name" value="Ion_trans_dom"/>
</dbReference>
<evidence type="ECO:0000313" key="8">
    <source>
        <dbReference type="EMBL" id="ORZ34504.1"/>
    </source>
</evidence>
<feature type="compositionally biased region" description="Polar residues" evidence="5">
    <location>
        <begin position="26"/>
        <end position="37"/>
    </location>
</feature>
<reference evidence="8 9" key="1">
    <citation type="submission" date="2016-07" db="EMBL/GenBank/DDBJ databases">
        <title>Pervasive Adenine N6-methylation of Active Genes in Fungi.</title>
        <authorList>
            <consortium name="DOE Joint Genome Institute"/>
            <person name="Mondo S.J."/>
            <person name="Dannebaum R.O."/>
            <person name="Kuo R.C."/>
            <person name="Labutti K."/>
            <person name="Haridas S."/>
            <person name="Kuo A."/>
            <person name="Salamov A."/>
            <person name="Ahrendt S.R."/>
            <person name="Lipzen A."/>
            <person name="Sullivan W."/>
            <person name="Andreopoulos W.B."/>
            <person name="Clum A."/>
            <person name="Lindquist E."/>
            <person name="Daum C."/>
            <person name="Ramamoorthy G.K."/>
            <person name="Gryganskyi A."/>
            <person name="Culley D."/>
            <person name="Magnuson J.K."/>
            <person name="James T.Y."/>
            <person name="O'Malley M.A."/>
            <person name="Stajich J.E."/>
            <person name="Spatafora J.W."/>
            <person name="Visel A."/>
            <person name="Grigoriev I.V."/>
        </authorList>
    </citation>
    <scope>NUCLEOTIDE SEQUENCE [LARGE SCALE GENOMIC DNA]</scope>
    <source>
        <strain evidence="8 9">PL171</strain>
    </source>
</reference>
<feature type="transmembrane region" description="Helical" evidence="6">
    <location>
        <begin position="167"/>
        <end position="194"/>
    </location>
</feature>
<feature type="region of interest" description="Disordered" evidence="5">
    <location>
        <begin position="295"/>
        <end position="316"/>
    </location>
</feature>
<dbReference type="InterPro" id="IPR027359">
    <property type="entry name" value="Volt_channel_dom_sf"/>
</dbReference>
<evidence type="ECO:0000256" key="1">
    <source>
        <dbReference type="ARBA" id="ARBA00004141"/>
    </source>
</evidence>
<dbReference type="SUPFAM" id="SSF81324">
    <property type="entry name" value="Voltage-gated potassium channels"/>
    <property type="match status" value="1"/>
</dbReference>
<dbReference type="OrthoDB" id="5589472at2759"/>
<dbReference type="STRING" id="765915.A0A1Y2HKJ8"/>
<accession>A0A1Y2HKJ8</accession>
<feature type="compositionally biased region" description="Low complexity" evidence="5">
    <location>
        <begin position="465"/>
        <end position="480"/>
    </location>
</feature>
<dbReference type="PANTHER" id="PTHR47193">
    <property type="entry name" value="CATION CHANNEL SPERM-ASSOCIATED PROTEIN 1"/>
    <property type="match status" value="1"/>
</dbReference>
<keyword evidence="9" id="KW-1185">Reference proteome</keyword>
<feature type="compositionally biased region" description="Polar residues" evidence="5">
    <location>
        <begin position="300"/>
        <end position="312"/>
    </location>
</feature>
<evidence type="ECO:0000259" key="7">
    <source>
        <dbReference type="Pfam" id="PF00520"/>
    </source>
</evidence>
<dbReference type="AlphaFoldDB" id="A0A1Y2HKJ8"/>
<dbReference type="GO" id="GO:0036128">
    <property type="term" value="C:CatSper complex"/>
    <property type="evidence" value="ECO:0007669"/>
    <property type="project" value="InterPro"/>
</dbReference>
<evidence type="ECO:0000256" key="3">
    <source>
        <dbReference type="ARBA" id="ARBA00022989"/>
    </source>
</evidence>
<feature type="domain" description="Ion transport" evidence="7">
    <location>
        <begin position="102"/>
        <end position="240"/>
    </location>
</feature>
<sequence>MSRSYTASISGYSGGSSRALSYSGLSTHSYQDSSSPSKGGPYSDDASSDHARSISSHSGIGTMASSTGATSINTAASLYLQAGLLEAHWSRRFTFTLVTSNAFGSMILSVILLNTAVLAIQSTPYVSMNYGWYLSLLDQVFLGIYLMETLSKLFVFRWTYFKNSWNMFDFIIVLTSVVTFALTSLSIVRLFRIFRTLRAIRSLRALRAISFLKSLQIIVEALLSSLPAMSSIIALAGLTLSCLLPSLCPTWTRHGHAWTGCDDETHAPNVTGMQGAQSRKLCRVTTTLRPPPIRRRSSPFNWQAPTQGATGRSTKRHRTCRHTRPCLCIRQLPTCWTRLPPPHRASSDALEFMYAPTDLYYSPAKCIRDKHLLGKAFGLLAVLEHEYNHYHVQQGITDELIDLLSLPAVAAASEAKPAIAWRAKRRVVHVGGTHADSDEDQDNGQDDGDLVRRLSATHVAEGIQRRASSALSRRSHSGASGEHVGSKGVKSGGGSVLGAAASLGAFLSNSLRQVTRQLLGQASTWWVGPPGGQGREAPVSATAVMRIWGQVGIRQEREERGQYARIEYESVEP</sequence>
<comment type="subcellular location">
    <subcellularLocation>
        <location evidence="1">Membrane</location>
        <topology evidence="1">Multi-pass membrane protein</topology>
    </subcellularLocation>
</comment>
<dbReference type="Gene3D" id="1.20.120.350">
    <property type="entry name" value="Voltage-gated potassium channels. Chain C"/>
    <property type="match status" value="1"/>
</dbReference>
<name>A0A1Y2HKJ8_9FUNG</name>
<feature type="region of interest" description="Disordered" evidence="5">
    <location>
        <begin position="464"/>
        <end position="490"/>
    </location>
</feature>
<dbReference type="GO" id="GO:0060296">
    <property type="term" value="P:regulation of cilium beat frequency involved in ciliary motility"/>
    <property type="evidence" value="ECO:0007669"/>
    <property type="project" value="TreeGrafter"/>
</dbReference>
<evidence type="ECO:0000313" key="9">
    <source>
        <dbReference type="Proteomes" id="UP000193411"/>
    </source>
</evidence>
<dbReference type="PANTHER" id="PTHR47193:SF1">
    <property type="entry name" value="CATION CHANNEL SPERM-ASSOCIATED PROTEIN 1"/>
    <property type="match status" value="1"/>
</dbReference>
<dbReference type="Proteomes" id="UP000193411">
    <property type="component" value="Unassembled WGS sequence"/>
</dbReference>
<dbReference type="GO" id="GO:0005245">
    <property type="term" value="F:voltage-gated calcium channel activity"/>
    <property type="evidence" value="ECO:0007669"/>
    <property type="project" value="TreeGrafter"/>
</dbReference>
<dbReference type="Pfam" id="PF00520">
    <property type="entry name" value="Ion_trans"/>
    <property type="match status" value="1"/>
</dbReference>
<dbReference type="InterPro" id="IPR028746">
    <property type="entry name" value="CatSper1"/>
</dbReference>
<dbReference type="GO" id="GO:0030317">
    <property type="term" value="P:flagellated sperm motility"/>
    <property type="evidence" value="ECO:0007669"/>
    <property type="project" value="InterPro"/>
</dbReference>
<dbReference type="GO" id="GO:0005227">
    <property type="term" value="F:calcium-activated cation channel activity"/>
    <property type="evidence" value="ECO:0007669"/>
    <property type="project" value="InterPro"/>
</dbReference>
<dbReference type="EMBL" id="MCFL01000028">
    <property type="protein sequence ID" value="ORZ34504.1"/>
    <property type="molecule type" value="Genomic_DNA"/>
</dbReference>
<comment type="caution">
    <text evidence="8">The sequence shown here is derived from an EMBL/GenBank/DDBJ whole genome shotgun (WGS) entry which is preliminary data.</text>
</comment>
<keyword evidence="3 6" id="KW-1133">Transmembrane helix</keyword>
<organism evidence="8 9">
    <name type="scientific">Catenaria anguillulae PL171</name>
    <dbReference type="NCBI Taxonomy" id="765915"/>
    <lineage>
        <taxon>Eukaryota</taxon>
        <taxon>Fungi</taxon>
        <taxon>Fungi incertae sedis</taxon>
        <taxon>Blastocladiomycota</taxon>
        <taxon>Blastocladiomycetes</taxon>
        <taxon>Blastocladiales</taxon>
        <taxon>Catenariaceae</taxon>
        <taxon>Catenaria</taxon>
    </lineage>
</organism>
<gene>
    <name evidence="8" type="ORF">BCR44DRAFT_1461840</name>
</gene>
<feature type="region of interest" description="Disordered" evidence="5">
    <location>
        <begin position="26"/>
        <end position="57"/>
    </location>
</feature>
<evidence type="ECO:0000256" key="5">
    <source>
        <dbReference type="SAM" id="MobiDB-lite"/>
    </source>
</evidence>
<feature type="transmembrane region" description="Helical" evidence="6">
    <location>
        <begin position="93"/>
        <end position="118"/>
    </location>
</feature>
<keyword evidence="4 6" id="KW-0472">Membrane</keyword>